<accession>A0ABT2WVE8</accession>
<dbReference type="Proteomes" id="UP001321014">
    <property type="component" value="Unassembled WGS sequence"/>
</dbReference>
<protein>
    <submittedName>
        <fullName evidence="2">ATP-binding protein</fullName>
    </submittedName>
</protein>
<keyword evidence="2" id="KW-0547">Nucleotide-binding</keyword>
<evidence type="ECO:0000313" key="3">
    <source>
        <dbReference type="Proteomes" id="UP001321014"/>
    </source>
</evidence>
<comment type="caution">
    <text evidence="2">The sequence shown here is derived from an EMBL/GenBank/DDBJ whole genome shotgun (WGS) entry which is preliminary data.</text>
</comment>
<dbReference type="Pfam" id="PF13304">
    <property type="entry name" value="AAA_21"/>
    <property type="match status" value="1"/>
</dbReference>
<dbReference type="SUPFAM" id="SSF52540">
    <property type="entry name" value="P-loop containing nucleoside triphosphate hydrolases"/>
    <property type="match status" value="1"/>
</dbReference>
<dbReference type="Pfam" id="PF13476">
    <property type="entry name" value="AAA_23"/>
    <property type="match status" value="1"/>
</dbReference>
<dbReference type="Gene3D" id="3.40.50.300">
    <property type="entry name" value="P-loop containing nucleotide triphosphate hydrolases"/>
    <property type="match status" value="2"/>
</dbReference>
<dbReference type="InterPro" id="IPR051396">
    <property type="entry name" value="Bact_Antivir_Def_Nuclease"/>
</dbReference>
<dbReference type="GO" id="GO:0005524">
    <property type="term" value="F:ATP binding"/>
    <property type="evidence" value="ECO:0007669"/>
    <property type="project" value="UniProtKB-KW"/>
</dbReference>
<name>A0ABT2WVE8_9RHOB</name>
<proteinExistence type="predicted"/>
<keyword evidence="3" id="KW-1185">Reference proteome</keyword>
<sequence>MTTKNLFLVKAVQVIEAVELNCGPVDGAAPLRLEGQAGVTLFVGPNNCGKTALLEAIHYAFSGSGHSPQELKKSALKKVRLHAFENKILDDHPALAGKEEEETVFFPRGHYSRMDFSKMSPRQWNEYMGGVFREPLCVWMNGAKRLAMLPAEEGADLQSPSGPLARLLTDDTRRKGFQTAAKAGIDYYPVIDTVSRYGTLKLAFASAAPDAETERSLNKSLIDYLKTALPAEHASDGFNAYTGMLGALHASDFKVILIDEPEAFLHPTLARTLGRQVAEKAGDKQVYIATHSADFLMGAVESGVPIRIVRLQYHAGVSTARLLDNDTLRRLMNDPMMRSANVLSGLFAQAVVVTEADADRAFYQEINNRLLSAKDPRGIDNALFLNAHEKSTVPRLVEPLRHMGVPTIGIVDLDVLAEGGENWAKQMRAVGVPEVRRRTFETARQSVFELLRGVSTDGKQKNYKQRGGVTLLSGGEKDAAEALLSDVEDYGLLVVSQGELESWLSNIEVDRDKHGWLRSIFDALGSDPNDANYVKPGDADVWGFLGRARSWFADPARKGMVFEV</sequence>
<organism evidence="2 3">
    <name type="scientific">Ruegeria marisflavi</name>
    <dbReference type="NCBI Taxonomy" id="2984152"/>
    <lineage>
        <taxon>Bacteria</taxon>
        <taxon>Pseudomonadati</taxon>
        <taxon>Pseudomonadota</taxon>
        <taxon>Alphaproteobacteria</taxon>
        <taxon>Rhodobacterales</taxon>
        <taxon>Roseobacteraceae</taxon>
        <taxon>Ruegeria</taxon>
    </lineage>
</organism>
<dbReference type="PANTHER" id="PTHR43581">
    <property type="entry name" value="ATP/GTP PHOSPHATASE"/>
    <property type="match status" value="1"/>
</dbReference>
<dbReference type="InterPro" id="IPR034139">
    <property type="entry name" value="TOPRIM_OLD"/>
</dbReference>
<reference evidence="2 3" key="1">
    <citation type="submission" date="2022-10" db="EMBL/GenBank/DDBJ databases">
        <title>Ruegeria sp. nov., isolated from ocean surface water.</title>
        <authorList>
            <person name="He W."/>
            <person name="Wang L."/>
            <person name="Zhang D.-F."/>
        </authorList>
    </citation>
    <scope>NUCLEOTIDE SEQUENCE [LARGE SCALE GENOMIC DNA]</scope>
    <source>
        <strain evidence="2 3">WL0004</strain>
    </source>
</reference>
<keyword evidence="2" id="KW-0067">ATP-binding</keyword>
<dbReference type="InterPro" id="IPR003959">
    <property type="entry name" value="ATPase_AAA_core"/>
</dbReference>
<dbReference type="InterPro" id="IPR038729">
    <property type="entry name" value="Rad50/SbcC_AAA"/>
</dbReference>
<dbReference type="Pfam" id="PF20469">
    <property type="entry name" value="OLD-like_TOPRIM"/>
    <property type="match status" value="1"/>
</dbReference>
<dbReference type="InterPro" id="IPR003593">
    <property type="entry name" value="AAA+_ATPase"/>
</dbReference>
<dbReference type="EMBL" id="JAOVQN010000023">
    <property type="protein sequence ID" value="MCU9839874.1"/>
    <property type="molecule type" value="Genomic_DNA"/>
</dbReference>
<feature type="domain" description="AAA+ ATPase" evidence="1">
    <location>
        <begin position="36"/>
        <end position="321"/>
    </location>
</feature>
<dbReference type="SMART" id="SM00382">
    <property type="entry name" value="AAA"/>
    <property type="match status" value="1"/>
</dbReference>
<gene>
    <name evidence="2" type="ORF">OEZ49_19050</name>
</gene>
<dbReference type="PANTHER" id="PTHR43581:SF2">
    <property type="entry name" value="EXCINUCLEASE ATPASE SUBUNIT"/>
    <property type="match status" value="1"/>
</dbReference>
<dbReference type="InterPro" id="IPR027417">
    <property type="entry name" value="P-loop_NTPase"/>
</dbReference>
<evidence type="ECO:0000313" key="2">
    <source>
        <dbReference type="EMBL" id="MCU9839874.1"/>
    </source>
</evidence>
<evidence type="ECO:0000259" key="1">
    <source>
        <dbReference type="SMART" id="SM00382"/>
    </source>
</evidence>